<dbReference type="GO" id="GO:0005740">
    <property type="term" value="C:mitochondrial envelope"/>
    <property type="evidence" value="ECO:0007669"/>
    <property type="project" value="TreeGrafter"/>
</dbReference>
<comment type="pathway">
    <text evidence="7">Cofactor biosynthesis; tetrahydrofolate biosynthesis; 2-amino-4-hydroxy-6-hydroxymethyl-7,8-dihydropteridine diphosphate from 7,8-dihydroneopterin triphosphate: step 4/4.</text>
</comment>
<name>A0A2H1GCL1_ZYMTR</name>
<comment type="catalytic activity">
    <reaction evidence="1">
        <text>(7,8-dihydropterin-6-yl)methyl diphosphate + 4-aminobenzoate = 7,8-dihydropteroate + diphosphate</text>
        <dbReference type="Rhea" id="RHEA:19949"/>
        <dbReference type="ChEBI" id="CHEBI:17836"/>
        <dbReference type="ChEBI" id="CHEBI:17839"/>
        <dbReference type="ChEBI" id="CHEBI:33019"/>
        <dbReference type="ChEBI" id="CHEBI:72950"/>
        <dbReference type="EC" id="2.5.1.15"/>
    </reaction>
</comment>
<evidence type="ECO:0000256" key="20">
    <source>
        <dbReference type="ARBA" id="ARBA00023268"/>
    </source>
</evidence>
<evidence type="ECO:0000256" key="19">
    <source>
        <dbReference type="ARBA" id="ARBA00022909"/>
    </source>
</evidence>
<gene>
    <name evidence="27" type="ORF">ZT1E4_G5518</name>
</gene>
<keyword evidence="18" id="KW-0460">Magnesium</keyword>
<comment type="similarity">
    <text evidence="22">In the central section; belongs to the HPPK family.</text>
</comment>
<evidence type="ECO:0000256" key="8">
    <source>
        <dbReference type="ARBA" id="ARBA00009640"/>
    </source>
</evidence>
<feature type="region of interest" description="Disordered" evidence="25">
    <location>
        <begin position="899"/>
        <end position="996"/>
    </location>
</feature>
<dbReference type="EMBL" id="LT854256">
    <property type="protein sequence ID" value="SMR51299.1"/>
    <property type="molecule type" value="Genomic_DNA"/>
</dbReference>
<evidence type="ECO:0000256" key="22">
    <source>
        <dbReference type="ARBA" id="ARBA00061548"/>
    </source>
</evidence>
<evidence type="ECO:0000256" key="2">
    <source>
        <dbReference type="ARBA" id="ARBA00000198"/>
    </source>
</evidence>
<dbReference type="CDD" id="cd00739">
    <property type="entry name" value="DHPS"/>
    <property type="match status" value="1"/>
</dbReference>
<evidence type="ECO:0000256" key="25">
    <source>
        <dbReference type="SAM" id="MobiDB-lite"/>
    </source>
</evidence>
<evidence type="ECO:0000256" key="21">
    <source>
        <dbReference type="ARBA" id="ARBA00058009"/>
    </source>
</evidence>
<comment type="catalytic activity">
    <reaction evidence="3">
        <text>7,8-dihydroneopterin = 6-hydroxymethyl-7,8-dihydropterin + glycolaldehyde</text>
        <dbReference type="Rhea" id="RHEA:10540"/>
        <dbReference type="ChEBI" id="CHEBI:17001"/>
        <dbReference type="ChEBI" id="CHEBI:17071"/>
        <dbReference type="ChEBI" id="CHEBI:44841"/>
        <dbReference type="EC" id="4.1.2.25"/>
    </reaction>
</comment>
<dbReference type="CDD" id="cd00483">
    <property type="entry name" value="HPPK"/>
    <property type="match status" value="1"/>
</dbReference>
<dbReference type="InterPro" id="IPR011005">
    <property type="entry name" value="Dihydropteroate_synth-like_sf"/>
</dbReference>
<dbReference type="EC" id="4.1.2.25" evidence="11"/>
<feature type="compositionally biased region" description="Acidic residues" evidence="25">
    <location>
        <begin position="1940"/>
        <end position="1957"/>
    </location>
</feature>
<evidence type="ECO:0000256" key="11">
    <source>
        <dbReference type="ARBA" id="ARBA00013043"/>
    </source>
</evidence>
<feature type="compositionally biased region" description="Basic and acidic residues" evidence="25">
    <location>
        <begin position="2018"/>
        <end position="2035"/>
    </location>
</feature>
<feature type="compositionally biased region" description="Basic and acidic residues" evidence="25">
    <location>
        <begin position="1870"/>
        <end position="1892"/>
    </location>
</feature>
<evidence type="ECO:0000256" key="18">
    <source>
        <dbReference type="ARBA" id="ARBA00022842"/>
    </source>
</evidence>
<dbReference type="GO" id="GO:0046872">
    <property type="term" value="F:metal ion binding"/>
    <property type="evidence" value="ECO:0007669"/>
    <property type="project" value="UniProtKB-KW"/>
</dbReference>
<evidence type="ECO:0000259" key="26">
    <source>
        <dbReference type="PROSITE" id="PS50972"/>
    </source>
</evidence>
<evidence type="ECO:0000256" key="12">
    <source>
        <dbReference type="ARBA" id="ARBA00013253"/>
    </source>
</evidence>
<evidence type="ECO:0000256" key="4">
    <source>
        <dbReference type="ARBA" id="ARBA00001946"/>
    </source>
</evidence>
<dbReference type="NCBIfam" id="TIGR01496">
    <property type="entry name" value="DHPS"/>
    <property type="match status" value="1"/>
</dbReference>
<dbReference type="GO" id="GO:0046654">
    <property type="term" value="P:tetrahydrofolate biosynthetic process"/>
    <property type="evidence" value="ECO:0007669"/>
    <property type="project" value="UniProtKB-UniPathway"/>
</dbReference>
<evidence type="ECO:0000256" key="15">
    <source>
        <dbReference type="ARBA" id="ARBA00022741"/>
    </source>
</evidence>
<keyword evidence="19" id="KW-0289">Folate biosynthesis</keyword>
<dbReference type="GO" id="GO:0004156">
    <property type="term" value="F:dihydropteroate synthase activity"/>
    <property type="evidence" value="ECO:0007669"/>
    <property type="project" value="UniProtKB-EC"/>
</dbReference>
<organism evidence="27 28">
    <name type="scientific">Zymoseptoria tritici ST99CH_1E4</name>
    <dbReference type="NCBI Taxonomy" id="1276532"/>
    <lineage>
        <taxon>Eukaryota</taxon>
        <taxon>Fungi</taxon>
        <taxon>Dikarya</taxon>
        <taxon>Ascomycota</taxon>
        <taxon>Pezizomycotina</taxon>
        <taxon>Dothideomycetes</taxon>
        <taxon>Dothideomycetidae</taxon>
        <taxon>Mycosphaerellales</taxon>
        <taxon>Mycosphaerellaceae</taxon>
        <taxon>Zymoseptoria</taxon>
    </lineage>
</organism>
<sequence>MYSTSKFAIPNTMSKHFGGAAVKLYTHGSAQDSWQATIASLRKPFNSDSDIQLLAASSPLHAFGCLARIAVCVLKDRDNARNAFVQLFSRMSPLSLERRATFSKTALPGWTVYCAISKSSDGLRSRPWISLETNKILLSKPTTVRSSTKANTRTGSALPFRSADTDFGLVWAIGGELKPAAFDGVSPALEGSERLQHGSVFRSITDSLNLAISRATKQYSSWTSCDSMMLDVQRALLEHLKLSPLPSVLDLAQLNIDLIRDFPRGRRYVRRIRLNSDGTVRKSSDGDEGSDLKMLPVLESHSAIEPDIERPKMLSTLEANSAIKLTPDFNASGSWLGWKDKTLSDEASAKLGVDTFWKARALKSSKSNVDNEFAIFDAACQRSDSKGLECFLTAARPSIYLRSAAIPLPDSGESTTRAYRISLTPRPAGVRFTMNLPRIYISALAIAGAKSRLPIDVELRAFVSSNQASESTANAKTMALIPEEVTYIVGAAEVVIESISKATAFDDAVSAASALAEALLRVLAFRSPSLSLGYAYVSIAPLQPHGARAMARWAAEQTFEDRVRSGDANVYIHASANTAPVADASDIEFAPEHEADEQTLEEKDATVPFRVIEPDGEISVHRDPPSQDNGPAESLEKDPSHAGEVAGSALDATSQGRDEQSAATRSEPGDAHLHISRGSVCSNISLDESIRRVSDFRHARLIILRDSKDAPDSDRLSPADIKHLAAAEISRIDSFTLGKFRDALHRIGNLLPGRPGVDAHLVAESSIPSCPKISTSRLMVRLRFDRQKKSARLRMTGAIRRLEDQQRALWVNARAAFGFSSQPFLQFLSVAHGERVLVKTWEAAFEHVLRPIVERGNWDDLPALATECHREWDRYKATTTSELPNNAWRIKLSAVDMRKEGNENDQQHSAEDFENEDEEHKDALEHEGPFDELSEERQHPQGDFADHQDCPGRARPVEELDTSSAAHSHAPAHDATSTTAHEGSRGSEEHDAQREEDYGNCAEYHLKRLTTSDSVKSRLELGQILDSAEVVAGVSWKPSEPPSTDQLGFADLREMVEKELCCVRPFTFNSLGHALRRLGEVLPSEPFVEVYLTPLLKKACGSGTNSDPSRLDMKFRFSNTLPGRVKADMRDIVRSQSGAQRGKTTITIETVGMSLSPDIMSDAQGIEKLTNFWDLAFQNVIRPIATATDCDIRGLTALRTEVRLGLEKYINTSVLNKVRCRRIRARWDPDDTSQEDRKIVEDEGRKEPHWRRNVFLALGSNVGDRFRNIEDACDKLDDAQDIRIIDTSPLYETEPMYVEDQDRFLNGVCQIETTLAPMDLLDRLQAIENDLGRVKFIDKGPRNIDLDIIAYDQEIINNERLVVPHLLMTEREFVLRPLCDLSSGRSWHHPATRLTATKHLNKLPRSKIPMSSVTPLAPLCESLRALDPHRRTHVMSILNITPDSFSDGGVHALSDISALKATILSHVAAGATIIDIGGQSSRPNAPDVTEEEEMNRILPAIEAIKSLPEAAHIAISVDTYRASVAEAAVNAGAHIINDISAGLLDPDMLSTIARLKCIYIMMHMRGTPATMQSQVNTTYMGQVNHKVRRELVERLQAAREAGIRCWKIILDPGIGFAKTAEQNVELLRDFKQLRNNAMVRTVPWLVGSSRKGFIGQITGTKVAADRVGGTAATVVQAVAGGADIVRVHDVETMTQVVRMSDAMYRGMKQQQDKKEKTASIQTGKDEASSEAETKTAAAGMVFTPDKATSETQSQADAFELPKADDEAAHEAESQFREAGLQSYEKTASDDPESNRTIQAESVHEPTPDEASADLQPNENEPLAELPSKTESAELRTVQDEAISDQESKHEEVKFPLGESESIDAIVSKIQGDERQPADNETAAKQELGDERCVLQGAAEAATNETESTNAAAELSSTREDVVDKEESKKDDANLQTTENESVDDADSGYESAEDSSTENDRADHADLKDESAQLESTQDEAASPSSEDKAALDAQVQPADSELLEEVQPRDEEAEVQPARKDSVNEANAKDQDQK</sequence>
<evidence type="ECO:0000256" key="14">
    <source>
        <dbReference type="ARBA" id="ARBA00022723"/>
    </source>
</evidence>
<dbReference type="PANTHER" id="PTHR20941">
    <property type="entry name" value="FOLATE SYNTHESIS PROTEINS"/>
    <property type="match status" value="1"/>
</dbReference>
<keyword evidence="13" id="KW-0808">Transferase</keyword>
<dbReference type="GO" id="GO:0016301">
    <property type="term" value="F:kinase activity"/>
    <property type="evidence" value="ECO:0007669"/>
    <property type="project" value="UniProtKB-KW"/>
</dbReference>
<dbReference type="NCBIfam" id="TIGR01498">
    <property type="entry name" value="folK"/>
    <property type="match status" value="1"/>
</dbReference>
<evidence type="ECO:0000256" key="6">
    <source>
        <dbReference type="ARBA" id="ARBA00005013"/>
    </source>
</evidence>
<proteinExistence type="inferred from homology"/>
<evidence type="ECO:0000256" key="5">
    <source>
        <dbReference type="ARBA" id="ARBA00004763"/>
    </source>
</evidence>
<dbReference type="PANTHER" id="PTHR20941:SF1">
    <property type="entry name" value="FOLIC ACID SYNTHESIS PROTEIN FOL1"/>
    <property type="match status" value="1"/>
</dbReference>
<feature type="compositionally biased region" description="Basic and acidic residues" evidence="25">
    <location>
        <begin position="1916"/>
        <end position="1932"/>
    </location>
</feature>
<dbReference type="GO" id="GO:0046656">
    <property type="term" value="P:folic acid biosynthetic process"/>
    <property type="evidence" value="ECO:0007669"/>
    <property type="project" value="UniProtKB-KW"/>
</dbReference>
<evidence type="ECO:0000256" key="16">
    <source>
        <dbReference type="ARBA" id="ARBA00022777"/>
    </source>
</evidence>
<dbReference type="Gene3D" id="3.20.20.20">
    <property type="entry name" value="Dihydropteroate synthase-like"/>
    <property type="match status" value="1"/>
</dbReference>
<feature type="compositionally biased region" description="Basic and acidic residues" evidence="25">
    <location>
        <begin position="982"/>
        <end position="996"/>
    </location>
</feature>
<evidence type="ECO:0000256" key="13">
    <source>
        <dbReference type="ARBA" id="ARBA00022679"/>
    </source>
</evidence>
<comment type="cofactor">
    <cofactor evidence="4">
        <name>Mg(2+)</name>
        <dbReference type="ChEBI" id="CHEBI:18420"/>
    </cofactor>
</comment>
<feature type="region of interest" description="Disordered" evidence="25">
    <location>
        <begin position="1762"/>
        <end position="2035"/>
    </location>
</feature>
<dbReference type="PROSITE" id="PS50972">
    <property type="entry name" value="PTERIN_BINDING"/>
    <property type="match status" value="1"/>
</dbReference>
<keyword evidence="16" id="KW-0418">Kinase</keyword>
<feature type="compositionally biased region" description="Basic and acidic residues" evidence="25">
    <location>
        <begin position="899"/>
        <end position="911"/>
    </location>
</feature>
<dbReference type="Pfam" id="PF00809">
    <property type="entry name" value="Pterin_bind"/>
    <property type="match status" value="1"/>
</dbReference>
<keyword evidence="20" id="KW-0511">Multifunctional enzyme</keyword>
<evidence type="ECO:0000256" key="10">
    <source>
        <dbReference type="ARBA" id="ARBA00012458"/>
    </source>
</evidence>
<dbReference type="GO" id="GO:0005524">
    <property type="term" value="F:ATP binding"/>
    <property type="evidence" value="ECO:0007669"/>
    <property type="project" value="UniProtKB-KW"/>
</dbReference>
<comment type="catalytic activity">
    <reaction evidence="2">
        <text>6-hydroxymethyl-7,8-dihydropterin + ATP = (7,8-dihydropterin-6-yl)methyl diphosphate + AMP + H(+)</text>
        <dbReference type="Rhea" id="RHEA:11412"/>
        <dbReference type="ChEBI" id="CHEBI:15378"/>
        <dbReference type="ChEBI" id="CHEBI:30616"/>
        <dbReference type="ChEBI" id="CHEBI:44841"/>
        <dbReference type="ChEBI" id="CHEBI:72950"/>
        <dbReference type="ChEBI" id="CHEBI:456215"/>
        <dbReference type="EC" id="2.7.6.3"/>
    </reaction>
</comment>
<feature type="compositionally biased region" description="Basic and acidic residues" evidence="25">
    <location>
        <begin position="918"/>
        <end position="958"/>
    </location>
</feature>
<evidence type="ECO:0000256" key="3">
    <source>
        <dbReference type="ARBA" id="ARBA00001353"/>
    </source>
</evidence>
<dbReference type="EC" id="2.5.1.15" evidence="10"/>
<evidence type="ECO:0000313" key="27">
    <source>
        <dbReference type="EMBL" id="SMR51299.1"/>
    </source>
</evidence>
<dbReference type="InterPro" id="IPR006390">
    <property type="entry name" value="DHP_synth_dom"/>
</dbReference>
<feature type="region of interest" description="Disordered" evidence="25">
    <location>
        <begin position="1706"/>
        <end position="1735"/>
    </location>
</feature>
<comment type="pathway">
    <text evidence="5">Cofactor biosynthesis; tetrahydrofolate biosynthesis; 7,8-dihydrofolate from 2-amino-4-hydroxy-6-hydroxymethyl-7,8-dihydropteridine diphosphate and 4-aminobenzoate: step 1/2.</text>
</comment>
<feature type="region of interest" description="Disordered" evidence="25">
    <location>
        <begin position="614"/>
        <end position="674"/>
    </location>
</feature>
<comment type="similarity">
    <text evidence="8">In the N-terminal section; belongs to the DHNA family.</text>
</comment>
<comment type="function">
    <text evidence="21">Catalyzes three sequential steps of tetrahydrofolate biosynthesis.</text>
</comment>
<dbReference type="SUPFAM" id="SSF55083">
    <property type="entry name" value="6-hydroxymethyl-7,8-dihydropterin pyrophosphokinase, HPPK"/>
    <property type="match status" value="1"/>
</dbReference>
<dbReference type="InterPro" id="IPR035907">
    <property type="entry name" value="Hppk_sf"/>
</dbReference>
<feature type="compositionally biased region" description="Low complexity" evidence="25">
    <location>
        <begin position="1897"/>
        <end position="1915"/>
    </location>
</feature>
<protein>
    <recommendedName>
        <fullName evidence="23">Folic acid synthesis protein FOL1</fullName>
        <ecNumber evidence="10">2.5.1.15</ecNumber>
        <ecNumber evidence="12">2.7.6.3</ecNumber>
        <ecNumber evidence="11">4.1.2.25</ecNumber>
    </recommendedName>
    <alternativeName>
        <fullName evidence="24">Folic acid synthesis protein fol1</fullName>
    </alternativeName>
</protein>
<reference evidence="28" key="1">
    <citation type="submission" date="2017-05" db="EMBL/GenBank/DDBJ databases">
        <authorList>
            <person name="Song R."/>
            <person name="Chenine A.L."/>
            <person name="Ruprecht R.M."/>
        </authorList>
    </citation>
    <scope>NUCLEOTIDE SEQUENCE [LARGE SCALE GENOMIC DNA]</scope>
</reference>
<dbReference type="GO" id="GO:0003848">
    <property type="term" value="F:2-amino-4-hydroxy-6-hydroxymethyldihydropteridine diphosphokinase activity"/>
    <property type="evidence" value="ECO:0007669"/>
    <property type="project" value="UniProtKB-EC"/>
</dbReference>
<evidence type="ECO:0000256" key="9">
    <source>
        <dbReference type="ARBA" id="ARBA00009951"/>
    </source>
</evidence>
<keyword evidence="15" id="KW-0547">Nucleotide-binding</keyword>
<evidence type="ECO:0000256" key="17">
    <source>
        <dbReference type="ARBA" id="ARBA00022840"/>
    </source>
</evidence>
<dbReference type="InterPro" id="IPR000550">
    <property type="entry name" value="Hppk"/>
</dbReference>
<dbReference type="InterPro" id="IPR045031">
    <property type="entry name" value="DHP_synth-like"/>
</dbReference>
<dbReference type="InterPro" id="IPR000489">
    <property type="entry name" value="Pterin-binding_dom"/>
</dbReference>
<dbReference type="UniPathway" id="UPA00077">
    <property type="reaction ID" value="UER00155"/>
</dbReference>
<dbReference type="PROSITE" id="PS00793">
    <property type="entry name" value="DHPS_2"/>
    <property type="match status" value="1"/>
</dbReference>
<evidence type="ECO:0000256" key="1">
    <source>
        <dbReference type="ARBA" id="ARBA00000012"/>
    </source>
</evidence>
<dbReference type="GO" id="GO:0004150">
    <property type="term" value="F:dihydroneopterin aldolase activity"/>
    <property type="evidence" value="ECO:0007669"/>
    <property type="project" value="UniProtKB-EC"/>
</dbReference>
<dbReference type="EC" id="2.7.6.3" evidence="12"/>
<dbReference type="FunFam" id="3.20.20.20:FF:000006">
    <property type="entry name" value="Dihydropteroate synthase"/>
    <property type="match status" value="1"/>
</dbReference>
<dbReference type="SUPFAM" id="SSF51717">
    <property type="entry name" value="Dihydropteroate synthetase-like"/>
    <property type="match status" value="1"/>
</dbReference>
<feature type="compositionally biased region" description="Low complexity" evidence="25">
    <location>
        <begin position="962"/>
        <end position="981"/>
    </location>
</feature>
<feature type="compositionally biased region" description="Basic and acidic residues" evidence="25">
    <location>
        <begin position="1762"/>
        <end position="1775"/>
    </location>
</feature>
<feature type="domain" description="Pterin-binding" evidence="26">
    <location>
        <begin position="1432"/>
        <end position="1698"/>
    </location>
</feature>
<evidence type="ECO:0000256" key="24">
    <source>
        <dbReference type="ARBA" id="ARBA00068111"/>
    </source>
</evidence>
<dbReference type="Pfam" id="PF01288">
    <property type="entry name" value="HPPK"/>
    <property type="match status" value="1"/>
</dbReference>
<evidence type="ECO:0000256" key="7">
    <source>
        <dbReference type="ARBA" id="ARBA00005051"/>
    </source>
</evidence>
<feature type="compositionally biased region" description="Basic and acidic residues" evidence="25">
    <location>
        <begin position="1958"/>
        <end position="1971"/>
    </location>
</feature>
<evidence type="ECO:0000313" key="28">
    <source>
        <dbReference type="Proteomes" id="UP000245764"/>
    </source>
</evidence>
<comment type="pathway">
    <text evidence="6">Cofactor biosynthesis; tetrahydrofolate biosynthesis; 2-amino-4-hydroxy-6-hydroxymethyl-7,8-dihydropteridine diphosphate from 7,8-dihydroneopterin triphosphate: step 3/4.</text>
</comment>
<keyword evidence="17" id="KW-0067">ATP-binding</keyword>
<keyword evidence="14" id="KW-0479">Metal-binding</keyword>
<dbReference type="PROSITE" id="PS00794">
    <property type="entry name" value="HPPK"/>
    <property type="match status" value="1"/>
</dbReference>
<evidence type="ECO:0000256" key="23">
    <source>
        <dbReference type="ARBA" id="ARBA00067568"/>
    </source>
</evidence>
<comment type="similarity">
    <text evidence="9">In the C-terminal section; belongs to the DHPS family.</text>
</comment>
<feature type="compositionally biased region" description="Basic and acidic residues" evidence="25">
    <location>
        <begin position="1710"/>
        <end position="1733"/>
    </location>
</feature>
<accession>A0A2H1GCL1</accession>
<feature type="compositionally biased region" description="Polar residues" evidence="25">
    <location>
        <begin position="1973"/>
        <end position="1985"/>
    </location>
</feature>
<dbReference type="Gene3D" id="3.30.70.560">
    <property type="entry name" value="7,8-Dihydro-6-hydroxymethylpterin-pyrophosphokinase HPPK"/>
    <property type="match status" value="1"/>
</dbReference>
<dbReference type="Proteomes" id="UP000245764">
    <property type="component" value="Chromosome 4"/>
</dbReference>